<dbReference type="EC" id="2.3.1.-" evidence="2"/>
<reference evidence="2 3" key="1">
    <citation type="submission" date="2015-06" db="EMBL/GenBank/DDBJ databases">
        <title>Draft genome of the moderately acidophilic sulfate reducer Candidatus Desulfosporosinus acididurans strain M1.</title>
        <authorList>
            <person name="Poehlein A."/>
            <person name="Petzsch P."/>
            <person name="Johnson B.D."/>
            <person name="Schloemann M."/>
            <person name="Daniel R."/>
            <person name="Muehling M."/>
        </authorList>
    </citation>
    <scope>NUCLEOTIDE SEQUENCE [LARGE SCALE GENOMIC DNA]</scope>
    <source>
        <strain evidence="2 3">M1</strain>
    </source>
</reference>
<dbReference type="InterPro" id="IPR000182">
    <property type="entry name" value="GNAT_dom"/>
</dbReference>
<dbReference type="EMBL" id="LDZY01000006">
    <property type="protein sequence ID" value="KLU65868.1"/>
    <property type="molecule type" value="Genomic_DNA"/>
</dbReference>
<sequence>MVQWRKIQESDLEMIMNWRMRPDITRVMFTDPVLTLDGQREWFRRIQTDPTQKHWITMVHDKPVGIASLVGIDYQNLCCKSGGYIAERQDRDFGTVIAQETGLLTAAFDILKLNRIQAEVMSNNQRVAKMLVLNGYTQEGVLRKAVYKNGEYFDVIVCSMLKEEWAAGKTRFKYNKLEIEL</sequence>
<dbReference type="AlphaFoldDB" id="A0A0J1FS99"/>
<dbReference type="Gene3D" id="3.40.630.30">
    <property type="match status" value="1"/>
</dbReference>
<dbReference type="PANTHER" id="PTHR43415:SF3">
    <property type="entry name" value="GNAT-FAMILY ACETYLTRANSFERASE"/>
    <property type="match status" value="1"/>
</dbReference>
<feature type="domain" description="N-acetyltransferase" evidence="1">
    <location>
        <begin position="5"/>
        <end position="135"/>
    </location>
</feature>
<dbReference type="InterPro" id="IPR016181">
    <property type="entry name" value="Acyl_CoA_acyltransferase"/>
</dbReference>
<evidence type="ECO:0000313" key="2">
    <source>
        <dbReference type="EMBL" id="KLU65868.1"/>
    </source>
</evidence>
<accession>A0A0J1FS99</accession>
<dbReference type="NCBIfam" id="TIGR03585">
    <property type="entry name" value="PseH"/>
    <property type="match status" value="1"/>
</dbReference>
<gene>
    <name evidence="2" type="primary">ydaF_2</name>
    <name evidence="2" type="ORF">DEAC_c19040</name>
</gene>
<organism evidence="2 3">
    <name type="scientific">Desulfosporosinus acididurans</name>
    <dbReference type="NCBI Taxonomy" id="476652"/>
    <lineage>
        <taxon>Bacteria</taxon>
        <taxon>Bacillati</taxon>
        <taxon>Bacillota</taxon>
        <taxon>Clostridia</taxon>
        <taxon>Eubacteriales</taxon>
        <taxon>Desulfitobacteriaceae</taxon>
        <taxon>Desulfosporosinus</taxon>
    </lineage>
</organism>
<dbReference type="Pfam" id="PF13302">
    <property type="entry name" value="Acetyltransf_3"/>
    <property type="match status" value="1"/>
</dbReference>
<dbReference type="Proteomes" id="UP000036356">
    <property type="component" value="Unassembled WGS sequence"/>
</dbReference>
<dbReference type="SUPFAM" id="SSF55729">
    <property type="entry name" value="Acyl-CoA N-acyltransferases (Nat)"/>
    <property type="match status" value="1"/>
</dbReference>
<keyword evidence="2" id="KW-0012">Acyltransferase</keyword>
<dbReference type="PANTHER" id="PTHR43415">
    <property type="entry name" value="SPERMIDINE N(1)-ACETYLTRANSFERASE"/>
    <property type="match status" value="1"/>
</dbReference>
<dbReference type="PATRIC" id="fig|476652.3.peg.1971"/>
<proteinExistence type="predicted"/>
<comment type="caution">
    <text evidence="2">The sequence shown here is derived from an EMBL/GenBank/DDBJ whole genome shotgun (WGS) entry which is preliminary data.</text>
</comment>
<protein>
    <submittedName>
        <fullName evidence="2">Putative ribosomal N-acetyltransferase YdaF</fullName>
        <ecNumber evidence="2">2.3.1.-</ecNumber>
    </submittedName>
</protein>
<dbReference type="InterPro" id="IPR020036">
    <property type="entry name" value="PseH"/>
</dbReference>
<dbReference type="GO" id="GO:0016747">
    <property type="term" value="F:acyltransferase activity, transferring groups other than amino-acyl groups"/>
    <property type="evidence" value="ECO:0007669"/>
    <property type="project" value="InterPro"/>
</dbReference>
<name>A0A0J1FS99_9FIRM</name>
<evidence type="ECO:0000313" key="3">
    <source>
        <dbReference type="Proteomes" id="UP000036356"/>
    </source>
</evidence>
<dbReference type="STRING" id="476652.DEAC_c19040"/>
<keyword evidence="3" id="KW-1185">Reference proteome</keyword>
<keyword evidence="2" id="KW-0808">Transferase</keyword>
<dbReference type="RefSeq" id="WP_047809797.1">
    <property type="nucleotide sequence ID" value="NZ_LDZY01000006.1"/>
</dbReference>
<evidence type="ECO:0000259" key="1">
    <source>
        <dbReference type="Pfam" id="PF13302"/>
    </source>
</evidence>